<dbReference type="GO" id="GO:0005840">
    <property type="term" value="C:ribosome"/>
    <property type="evidence" value="ECO:0007669"/>
    <property type="project" value="UniProtKB-KW"/>
</dbReference>
<dbReference type="EMBL" id="KF900834">
    <property type="protein sequence ID" value="AIF08514.1"/>
    <property type="molecule type" value="Genomic_DNA"/>
</dbReference>
<dbReference type="SMART" id="SM01377">
    <property type="entry name" value="Ribosomal_L40e"/>
    <property type="match status" value="1"/>
</dbReference>
<feature type="domain" description="Large ribosomal subunit protein eL40" evidence="4">
    <location>
        <begin position="7"/>
        <end position="55"/>
    </location>
</feature>
<dbReference type="Gene3D" id="4.10.1060.50">
    <property type="match status" value="1"/>
</dbReference>
<dbReference type="GO" id="GO:0003735">
    <property type="term" value="F:structural constituent of ribosome"/>
    <property type="evidence" value="ECO:0007669"/>
    <property type="project" value="InterPro"/>
</dbReference>
<evidence type="ECO:0000313" key="5">
    <source>
        <dbReference type="EMBL" id="AIF08514.1"/>
    </source>
</evidence>
<dbReference type="AlphaFoldDB" id="A0A075GXF9"/>
<evidence type="ECO:0000256" key="2">
    <source>
        <dbReference type="ARBA" id="ARBA00023274"/>
    </source>
</evidence>
<evidence type="ECO:0000256" key="1">
    <source>
        <dbReference type="ARBA" id="ARBA00022980"/>
    </source>
</evidence>
<dbReference type="InterPro" id="IPR023657">
    <property type="entry name" value="Ribosomal_eL40_arc"/>
</dbReference>
<name>A0A075GXF9_9ARCH</name>
<dbReference type="GO" id="GO:0006412">
    <property type="term" value="P:translation"/>
    <property type="evidence" value="ECO:0007669"/>
    <property type="project" value="InterPro"/>
</dbReference>
<dbReference type="NCBIfam" id="NF003161">
    <property type="entry name" value="PRK04136.1"/>
    <property type="match status" value="1"/>
</dbReference>
<gene>
    <name evidence="5" type="primary">RP-L40e</name>
    <name evidence="5" type="synonym">RPL40</name>
</gene>
<reference evidence="5" key="1">
    <citation type="journal article" date="2014" name="Genome Biol. Evol.">
        <title>Pangenome evidence for extensive interdomain horizontal transfer affecting lineage core and shell genes in uncultured planktonic thaumarchaeota and euryarchaeota.</title>
        <authorList>
            <person name="Deschamps P."/>
            <person name="Zivanovic Y."/>
            <person name="Moreira D."/>
            <person name="Rodriguez-Valera F."/>
            <person name="Lopez-Garcia P."/>
        </authorList>
    </citation>
    <scope>NUCLEOTIDE SEQUENCE</scope>
</reference>
<organism evidence="5">
    <name type="scientific">uncultured marine thaumarchaeote KM3_31_E07</name>
    <dbReference type="NCBI Taxonomy" id="1456118"/>
    <lineage>
        <taxon>Archaea</taxon>
        <taxon>Nitrososphaerota</taxon>
        <taxon>environmental samples</taxon>
    </lineage>
</organism>
<keyword evidence="1 5" id="KW-0689">Ribosomal protein</keyword>
<dbReference type="InterPro" id="IPR038587">
    <property type="entry name" value="Ribosomal_eL40_sf"/>
</dbReference>
<dbReference type="PANTHER" id="PTHR39649:SF1">
    <property type="entry name" value="LARGE RIBOSOMAL SUBUNIT PROTEIN EL40"/>
    <property type="match status" value="1"/>
</dbReference>
<evidence type="ECO:0000256" key="3">
    <source>
        <dbReference type="ARBA" id="ARBA00035355"/>
    </source>
</evidence>
<dbReference type="InterPro" id="IPR001975">
    <property type="entry name" value="Ribosomal_eL40_dom"/>
</dbReference>
<dbReference type="InterPro" id="IPR011332">
    <property type="entry name" value="Ribosomal_zn-bd"/>
</dbReference>
<sequence length="59" mass="7000">MDISMPITDAFKKQIAQKRRLFFKICFKCGVRNPIDATRCRKCKRDQLRLKNRSLGVKK</sequence>
<protein>
    <recommendedName>
        <fullName evidence="3">50S ribosomal protein L40e</fullName>
    </recommendedName>
</protein>
<dbReference type="GO" id="GO:1990904">
    <property type="term" value="C:ribonucleoprotein complex"/>
    <property type="evidence" value="ECO:0007669"/>
    <property type="project" value="UniProtKB-KW"/>
</dbReference>
<evidence type="ECO:0000259" key="4">
    <source>
        <dbReference type="SMART" id="SM01377"/>
    </source>
</evidence>
<dbReference type="SUPFAM" id="SSF57829">
    <property type="entry name" value="Zn-binding ribosomal proteins"/>
    <property type="match status" value="1"/>
</dbReference>
<dbReference type="PANTHER" id="PTHR39649">
    <property type="entry name" value="50S RIBOSOMAL PROTEIN L40E"/>
    <property type="match status" value="1"/>
</dbReference>
<proteinExistence type="predicted"/>
<keyword evidence="2" id="KW-0687">Ribonucleoprotein</keyword>
<accession>A0A075GXF9</accession>